<keyword evidence="8" id="KW-1185">Reference proteome</keyword>
<dbReference type="Gene3D" id="3.40.50.12780">
    <property type="entry name" value="N-terminal domain of ligase-like"/>
    <property type="match status" value="3"/>
</dbReference>
<dbReference type="InterPro" id="IPR020845">
    <property type="entry name" value="AMP-binding_CS"/>
</dbReference>
<name>W3WXS3_PESFW</name>
<dbReference type="PROSITE" id="PS00455">
    <property type="entry name" value="AMP_BINDING"/>
    <property type="match status" value="2"/>
</dbReference>
<evidence type="ECO:0000256" key="5">
    <source>
        <dbReference type="ARBA" id="ARBA00029454"/>
    </source>
</evidence>
<accession>W3WXS3</accession>
<gene>
    <name evidence="7" type="ORF">PFICI_10656</name>
</gene>
<dbReference type="Gene3D" id="1.10.1200.10">
    <property type="entry name" value="ACP-like"/>
    <property type="match status" value="6"/>
</dbReference>
<dbReference type="GO" id="GO:0031169">
    <property type="term" value="P:ferrichrome biosynthetic process"/>
    <property type="evidence" value="ECO:0007669"/>
    <property type="project" value="UniProtKB-ARBA"/>
</dbReference>
<dbReference type="GO" id="GO:0043041">
    <property type="term" value="P:amino acid activation for nonribosomal peptide biosynthetic process"/>
    <property type="evidence" value="ECO:0007669"/>
    <property type="project" value="TreeGrafter"/>
</dbReference>
<dbReference type="InterPro" id="IPR000873">
    <property type="entry name" value="AMP-dep_synth/lig_dom"/>
</dbReference>
<reference evidence="8" key="1">
    <citation type="journal article" date="2015" name="BMC Genomics">
        <title>Genomic and transcriptomic analysis of the endophytic fungus Pestalotiopsis fici reveals its lifestyle and high potential for synthesis of natural products.</title>
        <authorList>
            <person name="Wang X."/>
            <person name="Zhang X."/>
            <person name="Liu L."/>
            <person name="Xiang M."/>
            <person name="Wang W."/>
            <person name="Sun X."/>
            <person name="Che Y."/>
            <person name="Guo L."/>
            <person name="Liu G."/>
            <person name="Guo L."/>
            <person name="Wang C."/>
            <person name="Yin W.B."/>
            <person name="Stadler M."/>
            <person name="Zhang X."/>
            <person name="Liu X."/>
        </authorList>
    </citation>
    <scope>NUCLEOTIDE SEQUENCE [LARGE SCALE GENOMIC DNA]</scope>
    <source>
        <strain evidence="8">W106-1 / CGMCC3.15140</strain>
    </source>
</reference>
<comment type="pathway">
    <text evidence="1">Siderophore biosynthesis.</text>
</comment>
<evidence type="ECO:0000259" key="6">
    <source>
        <dbReference type="PROSITE" id="PS50075"/>
    </source>
</evidence>
<dbReference type="OrthoDB" id="416786at2759"/>
<dbReference type="RefSeq" id="XP_007837428.1">
    <property type="nucleotide sequence ID" value="XM_007839237.1"/>
</dbReference>
<dbReference type="GeneID" id="19275669"/>
<dbReference type="KEGG" id="pfy:PFICI_10656"/>
<dbReference type="FunFam" id="3.40.50.12780:FF:000024">
    <property type="entry name" value="Nonribosomal siderophore peptide synthase SidC"/>
    <property type="match status" value="2"/>
</dbReference>
<evidence type="ECO:0000256" key="1">
    <source>
        <dbReference type="ARBA" id="ARBA00004924"/>
    </source>
</evidence>
<feature type="domain" description="Carrier" evidence="6">
    <location>
        <begin position="2171"/>
        <end position="2247"/>
    </location>
</feature>
<dbReference type="InParanoid" id="W3WXS3"/>
<dbReference type="Pfam" id="PF00550">
    <property type="entry name" value="PP-binding"/>
    <property type="match status" value="6"/>
</dbReference>
<dbReference type="Gene3D" id="3.30.559.30">
    <property type="entry name" value="Nonribosomal peptide synthetase, condensation domain"/>
    <property type="match status" value="6"/>
</dbReference>
<dbReference type="Gene3D" id="3.30.300.30">
    <property type="match status" value="3"/>
</dbReference>
<feature type="domain" description="Carrier" evidence="6">
    <location>
        <begin position="3251"/>
        <end position="3328"/>
    </location>
</feature>
<feature type="domain" description="Carrier" evidence="6">
    <location>
        <begin position="4363"/>
        <end position="4436"/>
    </location>
</feature>
<dbReference type="FunFam" id="3.30.300.30:FF:000033">
    <property type="entry name" value="Nonribosomal siderophore peptide synthase SidC"/>
    <property type="match status" value="1"/>
</dbReference>
<dbReference type="InterPro" id="IPR010071">
    <property type="entry name" value="AA_adenyl_dom"/>
</dbReference>
<dbReference type="PROSITE" id="PS00012">
    <property type="entry name" value="PHOSPHOPANTETHEINE"/>
    <property type="match status" value="5"/>
</dbReference>
<dbReference type="InterPro" id="IPR009081">
    <property type="entry name" value="PP-bd_ACP"/>
</dbReference>
<feature type="domain" description="Carrier" evidence="6">
    <location>
        <begin position="3801"/>
        <end position="3877"/>
    </location>
</feature>
<dbReference type="eggNOG" id="KOG1178">
    <property type="taxonomic scope" value="Eukaryota"/>
</dbReference>
<dbReference type="PANTHER" id="PTHR45527">
    <property type="entry name" value="NONRIBOSOMAL PEPTIDE SYNTHETASE"/>
    <property type="match status" value="1"/>
</dbReference>
<dbReference type="GO" id="GO:0010106">
    <property type="term" value="P:cellular response to iron ion starvation"/>
    <property type="evidence" value="ECO:0007669"/>
    <property type="project" value="UniProtKB-ARBA"/>
</dbReference>
<dbReference type="OMA" id="CTMLPRM"/>
<dbReference type="FunFam" id="3.40.50.980:FF:000001">
    <property type="entry name" value="Non-ribosomal peptide synthetase"/>
    <property type="match status" value="2"/>
</dbReference>
<evidence type="ECO:0000256" key="2">
    <source>
        <dbReference type="ARBA" id="ARBA00022450"/>
    </source>
</evidence>
<proteinExistence type="inferred from homology"/>
<dbReference type="GO" id="GO:0016874">
    <property type="term" value="F:ligase activity"/>
    <property type="evidence" value="ECO:0007669"/>
    <property type="project" value="UniProtKB-KW"/>
</dbReference>
<dbReference type="InterPro" id="IPR045851">
    <property type="entry name" value="AMP-bd_C_sf"/>
</dbReference>
<dbReference type="InterPro" id="IPR023213">
    <property type="entry name" value="CAT-like_dom_sf"/>
</dbReference>
<comment type="similarity">
    <text evidence="5">Belongs to the NRP synthetase family.</text>
</comment>
<dbReference type="CDD" id="cd05918">
    <property type="entry name" value="A_NRPS_SidN3_like"/>
    <property type="match status" value="3"/>
</dbReference>
<evidence type="ECO:0000256" key="4">
    <source>
        <dbReference type="ARBA" id="ARBA00022598"/>
    </source>
</evidence>
<dbReference type="PROSITE" id="PS50075">
    <property type="entry name" value="CARRIER"/>
    <property type="match status" value="6"/>
</dbReference>
<dbReference type="InterPro" id="IPR006162">
    <property type="entry name" value="Ppantetheine_attach_site"/>
</dbReference>
<organism evidence="7 8">
    <name type="scientific">Pestalotiopsis fici (strain W106-1 / CGMCC3.15140)</name>
    <dbReference type="NCBI Taxonomy" id="1229662"/>
    <lineage>
        <taxon>Eukaryota</taxon>
        <taxon>Fungi</taxon>
        <taxon>Dikarya</taxon>
        <taxon>Ascomycota</taxon>
        <taxon>Pezizomycotina</taxon>
        <taxon>Sordariomycetes</taxon>
        <taxon>Xylariomycetidae</taxon>
        <taxon>Amphisphaeriales</taxon>
        <taxon>Sporocadaceae</taxon>
        <taxon>Pestalotiopsis</taxon>
    </lineage>
</organism>
<dbReference type="InterPro" id="IPR020806">
    <property type="entry name" value="PKS_PP-bd"/>
</dbReference>
<protein>
    <recommendedName>
        <fullName evidence="6">Carrier domain-containing protein</fullName>
    </recommendedName>
</protein>
<dbReference type="SUPFAM" id="SSF47336">
    <property type="entry name" value="ACP-like"/>
    <property type="match status" value="6"/>
</dbReference>
<dbReference type="Proteomes" id="UP000030651">
    <property type="component" value="Unassembled WGS sequence"/>
</dbReference>
<dbReference type="SMART" id="SM01294">
    <property type="entry name" value="PKS_PP_betabranch"/>
    <property type="match status" value="1"/>
</dbReference>
<evidence type="ECO:0000256" key="3">
    <source>
        <dbReference type="ARBA" id="ARBA00022553"/>
    </source>
</evidence>
<dbReference type="STRING" id="1229662.W3WXS3"/>
<dbReference type="NCBIfam" id="TIGR01733">
    <property type="entry name" value="AA-adenyl-dom"/>
    <property type="match status" value="2"/>
</dbReference>
<dbReference type="GO" id="GO:0005737">
    <property type="term" value="C:cytoplasm"/>
    <property type="evidence" value="ECO:0007669"/>
    <property type="project" value="TreeGrafter"/>
</dbReference>
<dbReference type="Gene3D" id="3.30.559.10">
    <property type="entry name" value="Chloramphenicol acetyltransferase-like domain"/>
    <property type="match status" value="6"/>
</dbReference>
<keyword evidence="4" id="KW-0436">Ligase</keyword>
<dbReference type="SMART" id="SM00823">
    <property type="entry name" value="PKS_PP"/>
    <property type="match status" value="5"/>
</dbReference>
<dbReference type="PANTHER" id="PTHR45527:SF1">
    <property type="entry name" value="FATTY ACID SYNTHASE"/>
    <property type="match status" value="1"/>
</dbReference>
<sequence length="4905" mass="542756">MEELNQTMGLSVLNPTPAILPGPTLLHDLVRKSTNQDGPAIDFLAEDQQRLALSYASLDLLSDRLAERISQSLQASPAQHVTEQLIIPLMIPQSPDLYVALLAILKSGAAFCPINLDAPADRVSFIFKDVQASLVLTTSRLAHRIPAATTRTTVICVDQEPSSLLVNPEHVAPDRIRARECTPHDLAYVMYTSGSTGTPKGVGISHLAATQSLLAHDRHIPAFSRFLQFAAPTFDVSVFEIFFPLFRGETLVCCNRTDLLSDLSGIINKLDVDACELTPSVAGSLVKKRHRVPKLKLMLTIGEMLTEPVVQEFGGDAHAPGILWGMYGPTEAAIHCTLQPAFGRNASPSCIGIPLDTVSAFVITAPANQAETLPFEIAPIGQVGELVVGGHQLATGYLNRPEQNAASFIDTEFGRVYKTGDKARILPDGTIECLGRVSEGQIKLNGQRMEIGEVEHAILRTHGCHSAYVCVISNVLVAFAAVDEVSGMRDEIIANCKRWLPAFMIPSEIVVMESFPRLPSGKIDRMRLKQDFSRSQVDQSLPREEQQFKDDLERLLCISTSDMLDTSVQLSTRLSSVGVDSLLAIQLAAQLRDSGISVSPLDILSSANLADLHQTIKKRESEPRESQATTNGHREVDDIDLSALLASDDTYSAKSLDMEMITDCTSLQVSMLVETIKDPKLYVNTVDIAVPRNTSYETIKSWFIDIAQKNEILRSGFIHLHDRMVRVVWKQLTQSQICRTGNICATESPDIDHFLEHPLQIIVDEESASVKIILHHAIYDGWTIDVLIDDLTSLVDGQTLPDRPSFRSVAHQLASKLPQNDSDKEFWAEHLRNSVGASLPNFKTMAVPNPEVDSHRHMLQIDPRVVQSIALQSEVTPQAIFQSSLLWFWGAITGADDVNIGSVFSGRTLPVDGIERVMGPCLSTLPIRARLAEGSNILDLVRSTHTTNRQIMHQNPISLADIKKLAKLPQGSTLFDVLFVYQESLSSRRRKRNSIYEINHKDHVESPLLLEIEPLAESYRCKWTFHSDAFSMDQVQSFAQLFSHLCTYFTHQIHASLDSILSSFPSSNLSICASDIKELEICSSLPEVVEMTAESKPQAVALSFASMISEEAAQTEELTYEQLNQRANQVARYLVSLGAMPGGIIAIVMEKSPLLYCAILGILKTGCAYLPLLPSTPQTRIQMILDSSRPQMCLVEDTLPFDRYSVPCTLVGLRDHSFKQFPLANLDIPQKGSQLAYVIFTSGTTGTPKGVSVTNKNMLSNIKALENIYPVETGASMLQACSQAFDVSVFEIFFAWANGMRLCAATNDTLFADLEMSIRAFNATHLSMTVTVASLINPSRVPCVKFLVTSGEPMTDEVLEKWNSVLYQGYGPSETTNICTVRKVYPGDSSQYLGSALENTSSFVFHPSSNHVLPLGCIGELCFGGDQVAAGYLNMPETTAAKFFEHPQYGKLYRSGDKGRMLSDGSLIILGRLDSQVKLRGQRIELREIQAVALDSGVARACSCVLLRQDAQNSQQLVLFYVPSSEDATEFNVLHLKAPRKEEIRKLFQVLQDVLPAYMIPSFIVPISCLPLTSSGKTNTDRLRESAATLSPNILNQYSTVLENAEENSEWTTAEEHILDALATTLGVEKRTVSRWTSFATLGLDSISAMPLSRRLQLAFGCRVPISQILQNPSIGRLAKAITSSKARPVQNGIQSTRPLDLLPDEIINFIMRRLEDETQTIEKILPCTPLQASMLASTISSTDPFRYRNQMIFRIHGDGQDLMSYWQRMRFRHDILRTCFVSTDDALHPVIQLVLKPTKFLCKQLLGPDLEGCAAEHLESLQSPLDSLEPPISLALITTSERQRYLSFVCHHALYDGVAIRTLLSEIERLARGEALPATPPFSDFLREALTLPKDTDDFWGQFLKDFTPRHLPHGLTINGVNGTNGVHGLQKPGYSMPLSSVQTKLRDTGVSLLSLCQAAWSETLSLVLKSPDVCFGNVFSGRSVSVDNVDELVAPCFNTIPLRLKLLESSSHRDLMKTCQKLNATMLQYQFTPLRRIRSKIRVDEARLFDSLLLLQPPTTALDQSLWILERDVGTMDVPIVCEITPDMELDELRITVHRDSGIISSSLGSLLNEVFVQALNDCVNHPSSTLSLAQKLPAHLQSQIEEIPSVGSSDSTLVNGHDNISADDQWSEHELQIRRIIGKLAKIPREKISKNTSIYRLGLDSISAIQAATLLRREGLQVSPVDILEHPTCTGIASHIKAMSATTSPLESRYDLSAFQRSVQEQVDDARLTSKIKTVLPCTPLQQGMLSQFILSEGANYYNFVTWDIPLTVNCDALAHAWTVLKNRHQILRAGFVSISHSDVSFAMVVYDAKSVCAPVSCVKETNFANFDVQEWRHDCIESSLRDMSRPPWQAVLQVHDDIISMHLGMHHALYDASSLQQMIEELFLVLKNERLDPVRSIEQAVKTIVGANIDDQASKAFWKEIAINMVVNPFPTMTPLRVEVPERWRMTQTLSITLGMARATAAAAGITIQAALQSAWTRVLAAYQGETAVTFGVVLSGRTLENLANSIFPCIVTLPVVAQNAKSNDELLKSMMVYNAGLRRHEYTSLSQIQKWTGHADSAIFDTILVYQQAPNNSSVSREWRVAHETATVDYLVSLEVEETQTDGLQISLDFRSDVLPTEQSALLLAQFEANFIHLLQEPKGDADGMTLKYPDLYSVLPPDHTELPSEAILLHDFVEITADRIPDHLALEYVHELNGGIKSRKWTYRQLDDYGSRVANFLIDNGVTPGGIVAVCFDKCPEAYFSILGILKTGCAFVALDPGAPATRHQFILEDSKAFALMVQKDYAPEVLSSSPCPVLEVDLLKLESFSPLSPRVQISPEDACYCLYTSGTTGTPKGCLITHDNAVQAMLAFQQLFSGHWDHDSRWLQFASFHFDVSVLEQYWSWSVGIPVVSAPRDLILSDLISTISKLEITHIDLTPSLARLVHPDDVPSLCKGVFITGGEQLRQDILDVWGSKAVIYNAYGPTEATIGVTMYCRVPQNGRSSNIGKQFPNVGSFVLQPGSDVPVARGGVGELCVSGKLVGKGYLNRPELTAERFPTLERFAERVYRTGDLVRVLHDGCFDFLGRADDQVKLRGQRLEIGEINHTIKAGVPQVKDVATLVTKHRDQDRDVMVSFIVTQDDKNHDKELSIISDPSCLRLCADAQNACRAKLPGYMVPTFVLCVPYIPLSANNKAQTSILKQIFNGISAEELREISSGSKSTSTRLEALNSQFAHVVAKVTRAKFEEIRAQDTIFDLGVDSISVIELARQLQAAGFSGAAPSTILKNPQLGHLVTVLQDNSPSLEDSQVIRVKQNISACYHKHLGTACSKLQTTKANIEYIAPCTALQEGMLSRALASESQSTYFNTFQIRLGPDASIARMRVAWDKVMADNAILRTTFLQTVDGYIQVALKKPQTNFYEATVAAVDIDSYLNGKFDAWTSSNKSEINRALEVEFVHLEDQSVLSVRIFHGIYDARSFDLVLDHMKALYYNEEPLSGPAFIEVLPHGPLCDYSSSKTFWDGLFADFSLTPTPCFAPSNQDKDTVVSRTFDIEVLEARRLENGVTQQTIVQAAWLSVLARHLHTWPSQGVIVSGRSLMLENIENTIGPLFNTLPFRVRAESVNDWTSLIRETHSFNSSALSFAHVPLRQVQKWCSKGQSLFDNLFTFDRESKTKHDEHSQLWDSISSASSADYPLAFEGIVTDGNKLKTTLVAQPSIADEAALNSLLDQFQRAIKGIVENEDFPDIATISGTAINGSGTIGHQDTKLDLSTSEDFVWNKQARMIQREIVALSGLPADNVTEDTTLFELGLDSIDVVKLVTRLRSAGFSILTSQIMKTPSIRGIIYSDVTDFDTYNDASLSLESLRAEEMLLSNYVKDTGLGFDNIETFLPPTPLQDSMVAEMILSDFQRYFNHDVLEISSNVSMEALITAIRTVIGNSPILRTSFVELEDPKFNYTYCQVIAKNIDPFKTSVNLKSLDEIDGVLEDIRSTAIKSRGQSQLLQLTPVIVADRQYLIISIAHALYDGTSLDLFHQDVKAAWEGVFEARRDTTPVLAQILASTSDTAEQFWSQYLSDARSTLLVPTVKQMEDTVTSIHRAETVSAISIQDIKAFCMRQRITMQTLGQACWAAVLGTLSQSLNVTFGVVLSGRTSGEEQELMFPTMNTVAVRAVLHGTVTEYLQYMWGNMTRINEFQYFPLRKAQKLAASGGGPLFNTLFTMQARMETAGDESSVWQSVQSSSEVDYPVCVEMEVVNDDLVWRIACDQQYVSKDGAQNILDHLGDVLVYFIQNEQNQLIDLVSSNKTFSIGGLPPVHYAKEQPKNANESNGQTEDSGFQWIEENPEILDVLAEVSGLDRASITPNLSIYHLGLDSISAIRASSLLRKRGLAVSVRDMVKAAAIRDIVPRDIGSGPPQKAHIAPGSEVSSLLASFDINELVSRAGLDPGSVERVMPALPMQVHMLSIWENSQGKLYFYDFSYEVLGDISREQIMSAWHSLVEELSILRTYFAATDSTEIPFVQMIAKPGSQLPRAMDSADSISTQGIWLEANPFVCLHVAKETEESLFKLTLKIHHALYDGVSLPSIINRFAALCHAKESSLQGLSALWNAFVYSHYDKELRLQRQSFWREYLKGAAAPSRHAIALDLDSRTAVYRPGALDDLTKIKATALELGISVQALFFASYAKYQSRSNDTEALVLHDIIFGVYLANRTAFDDKLQDASYPTLSIVPLRIRFQQDESIAAIARRVQDDLARISSHENASVGLWEIAEWTGVKLTAFVNFLSLPSHFDGEGQANGLQIREVTPSVHPEYERNAAEALRLASLDDAWLVDNQVKNAYIKAVDVEAAIRGNGLDIGVFGSSSLVRENQASDLIDFVVGLLRDV</sequence>
<dbReference type="InterPro" id="IPR036736">
    <property type="entry name" value="ACP-like_sf"/>
</dbReference>
<dbReference type="NCBIfam" id="NF003417">
    <property type="entry name" value="PRK04813.1"/>
    <property type="match status" value="3"/>
</dbReference>
<feature type="domain" description="Carrier" evidence="6">
    <location>
        <begin position="1609"/>
        <end position="1686"/>
    </location>
</feature>
<feature type="domain" description="Carrier" evidence="6">
    <location>
        <begin position="539"/>
        <end position="620"/>
    </location>
</feature>
<dbReference type="InterPro" id="IPR042099">
    <property type="entry name" value="ANL_N_sf"/>
</dbReference>
<dbReference type="HOGENOM" id="CLU_000092_2_0_1"/>
<dbReference type="SUPFAM" id="SSF52777">
    <property type="entry name" value="CoA-dependent acyltransferases"/>
    <property type="match status" value="12"/>
</dbReference>
<evidence type="ECO:0000313" key="7">
    <source>
        <dbReference type="EMBL" id="ETS78594.1"/>
    </source>
</evidence>
<keyword evidence="3" id="KW-0597">Phosphoprotein</keyword>
<dbReference type="FunFam" id="3.30.300.30:FF:000015">
    <property type="entry name" value="Nonribosomal peptide synthase SidD"/>
    <property type="match status" value="1"/>
</dbReference>
<dbReference type="SUPFAM" id="SSF56801">
    <property type="entry name" value="Acetyl-CoA synthetase-like"/>
    <property type="match status" value="3"/>
</dbReference>
<dbReference type="InterPro" id="IPR001242">
    <property type="entry name" value="Condensation_dom"/>
</dbReference>
<dbReference type="GO" id="GO:0031177">
    <property type="term" value="F:phosphopantetheine binding"/>
    <property type="evidence" value="ECO:0007669"/>
    <property type="project" value="InterPro"/>
</dbReference>
<dbReference type="Pfam" id="PF00501">
    <property type="entry name" value="AMP-binding"/>
    <property type="match status" value="3"/>
</dbReference>
<evidence type="ECO:0000313" key="8">
    <source>
        <dbReference type="Proteomes" id="UP000030651"/>
    </source>
</evidence>
<dbReference type="EMBL" id="KI912115">
    <property type="protein sequence ID" value="ETS78594.1"/>
    <property type="molecule type" value="Genomic_DNA"/>
</dbReference>
<dbReference type="Pfam" id="PF00668">
    <property type="entry name" value="Condensation"/>
    <property type="match status" value="6"/>
</dbReference>
<keyword evidence="2" id="KW-0596">Phosphopantetheine</keyword>